<dbReference type="Pfam" id="PF00196">
    <property type="entry name" value="GerE"/>
    <property type="match status" value="1"/>
</dbReference>
<dbReference type="InterPro" id="IPR000792">
    <property type="entry name" value="Tscrpt_reg_LuxR_C"/>
</dbReference>
<accession>A0A1C6TQR4</accession>
<evidence type="ECO:0000313" key="8">
    <source>
        <dbReference type="EMBL" id="SCL43998.1"/>
    </source>
</evidence>
<dbReference type="InterPro" id="IPR039420">
    <property type="entry name" value="WalR-like"/>
</dbReference>
<dbReference type="InterPro" id="IPR001789">
    <property type="entry name" value="Sig_transdc_resp-reg_receiver"/>
</dbReference>
<proteinExistence type="predicted"/>
<keyword evidence="9" id="KW-1185">Reference proteome</keyword>
<feature type="domain" description="Response regulatory" evidence="7">
    <location>
        <begin position="3"/>
        <end position="119"/>
    </location>
</feature>
<organism evidence="8 9">
    <name type="scientific">Micromonospora citrea</name>
    <dbReference type="NCBI Taxonomy" id="47855"/>
    <lineage>
        <taxon>Bacteria</taxon>
        <taxon>Bacillati</taxon>
        <taxon>Actinomycetota</taxon>
        <taxon>Actinomycetes</taxon>
        <taxon>Micromonosporales</taxon>
        <taxon>Micromonosporaceae</taxon>
        <taxon>Micromonospora</taxon>
    </lineage>
</organism>
<name>A0A1C6TQR4_9ACTN</name>
<dbReference type="AlphaFoldDB" id="A0A1C6TQR4"/>
<evidence type="ECO:0000256" key="2">
    <source>
        <dbReference type="ARBA" id="ARBA00023015"/>
    </source>
</evidence>
<dbReference type="EMBL" id="FMHZ01000002">
    <property type="protein sequence ID" value="SCL43998.1"/>
    <property type="molecule type" value="Genomic_DNA"/>
</dbReference>
<dbReference type="GO" id="GO:0000160">
    <property type="term" value="P:phosphorelay signal transduction system"/>
    <property type="evidence" value="ECO:0007669"/>
    <property type="project" value="InterPro"/>
</dbReference>
<dbReference type="GO" id="GO:0003677">
    <property type="term" value="F:DNA binding"/>
    <property type="evidence" value="ECO:0007669"/>
    <property type="project" value="UniProtKB-KW"/>
</dbReference>
<evidence type="ECO:0000259" key="7">
    <source>
        <dbReference type="PROSITE" id="PS50110"/>
    </source>
</evidence>
<dbReference type="SMART" id="SM00421">
    <property type="entry name" value="HTH_LUXR"/>
    <property type="match status" value="1"/>
</dbReference>
<dbReference type="Pfam" id="PF00072">
    <property type="entry name" value="Response_reg"/>
    <property type="match status" value="1"/>
</dbReference>
<dbReference type="RefSeq" id="WP_091094525.1">
    <property type="nucleotide sequence ID" value="NZ_FMHZ01000002.1"/>
</dbReference>
<dbReference type="OrthoDB" id="9808843at2"/>
<feature type="domain" description="HTH luxR-type" evidence="6">
    <location>
        <begin position="147"/>
        <end position="212"/>
    </location>
</feature>
<dbReference type="STRING" id="47855.GA0070606_0092"/>
<dbReference type="GO" id="GO:0006355">
    <property type="term" value="P:regulation of DNA-templated transcription"/>
    <property type="evidence" value="ECO:0007669"/>
    <property type="project" value="InterPro"/>
</dbReference>
<keyword evidence="3" id="KW-0238">DNA-binding</keyword>
<dbReference type="Proteomes" id="UP000199001">
    <property type="component" value="Unassembled WGS sequence"/>
</dbReference>
<sequence length="218" mass="23024">MIPVLLADDDAMIRSGVRVILAADPEIEVVAEAADGRTAVTLARAHRPRVALLDIRMPILDGLAAASEIRRHAPDTAILMLTTFGEDDYIARALGDGVSGFLLKASDPRELLAGVRAAADGGAYLSPRVARRVIELGGARMARGPAARDRTGMLTGREREVLALVGAGLSNAEIGRRLFLVEGTVKSYVSTIFSRLGVRNRVQAAIVAYDAGLVDEAG</sequence>
<dbReference type="PANTHER" id="PTHR43214">
    <property type="entry name" value="TWO-COMPONENT RESPONSE REGULATOR"/>
    <property type="match status" value="1"/>
</dbReference>
<keyword evidence="2" id="KW-0805">Transcription regulation</keyword>
<reference evidence="9" key="1">
    <citation type="submission" date="2016-06" db="EMBL/GenBank/DDBJ databases">
        <authorList>
            <person name="Varghese N."/>
            <person name="Submissions Spin"/>
        </authorList>
    </citation>
    <scope>NUCLEOTIDE SEQUENCE [LARGE SCALE GENOMIC DNA]</scope>
    <source>
        <strain evidence="9">DSM 43903</strain>
    </source>
</reference>
<dbReference type="PROSITE" id="PS50110">
    <property type="entry name" value="RESPONSE_REGULATORY"/>
    <property type="match status" value="1"/>
</dbReference>
<dbReference type="InterPro" id="IPR058245">
    <property type="entry name" value="NreC/VraR/RcsB-like_REC"/>
</dbReference>
<dbReference type="SUPFAM" id="SSF46894">
    <property type="entry name" value="C-terminal effector domain of the bipartite response regulators"/>
    <property type="match status" value="1"/>
</dbReference>
<evidence type="ECO:0000259" key="6">
    <source>
        <dbReference type="PROSITE" id="PS50043"/>
    </source>
</evidence>
<dbReference type="InterPro" id="IPR011006">
    <property type="entry name" value="CheY-like_superfamily"/>
</dbReference>
<evidence type="ECO:0000313" key="9">
    <source>
        <dbReference type="Proteomes" id="UP000199001"/>
    </source>
</evidence>
<dbReference type="PRINTS" id="PR00038">
    <property type="entry name" value="HTHLUXR"/>
</dbReference>
<protein>
    <submittedName>
        <fullName evidence="8">Two component transcriptional regulator, LuxR family</fullName>
    </submittedName>
</protein>
<evidence type="ECO:0000256" key="4">
    <source>
        <dbReference type="ARBA" id="ARBA00023163"/>
    </source>
</evidence>
<evidence type="ECO:0000256" key="3">
    <source>
        <dbReference type="ARBA" id="ARBA00023125"/>
    </source>
</evidence>
<dbReference type="SUPFAM" id="SSF52172">
    <property type="entry name" value="CheY-like"/>
    <property type="match status" value="1"/>
</dbReference>
<dbReference type="PANTHER" id="PTHR43214:SF24">
    <property type="entry name" value="TRANSCRIPTIONAL REGULATORY PROTEIN NARL-RELATED"/>
    <property type="match status" value="1"/>
</dbReference>
<dbReference type="PROSITE" id="PS50043">
    <property type="entry name" value="HTH_LUXR_2"/>
    <property type="match status" value="1"/>
</dbReference>
<keyword evidence="4" id="KW-0804">Transcription</keyword>
<evidence type="ECO:0000256" key="1">
    <source>
        <dbReference type="ARBA" id="ARBA00022553"/>
    </source>
</evidence>
<dbReference type="Gene3D" id="3.40.50.2300">
    <property type="match status" value="1"/>
</dbReference>
<feature type="modified residue" description="4-aspartylphosphate" evidence="5">
    <location>
        <position position="54"/>
    </location>
</feature>
<dbReference type="CDD" id="cd17535">
    <property type="entry name" value="REC_NarL-like"/>
    <property type="match status" value="1"/>
</dbReference>
<gene>
    <name evidence="8" type="ORF">GA0070606_0092</name>
</gene>
<keyword evidence="1 5" id="KW-0597">Phosphoprotein</keyword>
<evidence type="ECO:0000256" key="5">
    <source>
        <dbReference type="PROSITE-ProRule" id="PRU00169"/>
    </source>
</evidence>
<dbReference type="SMART" id="SM00448">
    <property type="entry name" value="REC"/>
    <property type="match status" value="1"/>
</dbReference>
<dbReference type="InterPro" id="IPR016032">
    <property type="entry name" value="Sig_transdc_resp-reg_C-effctor"/>
</dbReference>
<dbReference type="CDD" id="cd06170">
    <property type="entry name" value="LuxR_C_like"/>
    <property type="match status" value="1"/>
</dbReference>